<protein>
    <submittedName>
        <fullName evidence="1">Deoxynucleoside kinase</fullName>
    </submittedName>
</protein>
<accession>A0AAE3AKS3</accession>
<reference evidence="1" key="1">
    <citation type="submission" date="2021-10" db="EMBL/GenBank/DDBJ databases">
        <title>Anaerobic single-cell dispensing facilitates the cultivation of human gut bacteria.</title>
        <authorList>
            <person name="Afrizal A."/>
        </authorList>
    </citation>
    <scope>NUCLEOTIDE SEQUENCE</scope>
    <source>
        <strain evidence="1">CLA-AA-H250</strain>
    </source>
</reference>
<dbReference type="GO" id="GO:0016301">
    <property type="term" value="F:kinase activity"/>
    <property type="evidence" value="ECO:0007669"/>
    <property type="project" value="UniProtKB-KW"/>
</dbReference>
<keyword evidence="2" id="KW-1185">Reference proteome</keyword>
<dbReference type="Proteomes" id="UP001199424">
    <property type="component" value="Unassembled WGS sequence"/>
</dbReference>
<comment type="caution">
    <text evidence="1">The sequence shown here is derived from an EMBL/GenBank/DDBJ whole genome shotgun (WGS) entry which is preliminary data.</text>
</comment>
<proteinExistence type="predicted"/>
<evidence type="ECO:0000313" key="2">
    <source>
        <dbReference type="Proteomes" id="UP001199424"/>
    </source>
</evidence>
<evidence type="ECO:0000313" key="1">
    <source>
        <dbReference type="EMBL" id="MCC2137262.1"/>
    </source>
</evidence>
<dbReference type="InterPro" id="IPR027417">
    <property type="entry name" value="P-loop_NTPase"/>
</dbReference>
<name>A0AAE3AKS3_9FIRM</name>
<dbReference type="EMBL" id="JAJEQC010000008">
    <property type="protein sequence ID" value="MCC2137262.1"/>
    <property type="molecule type" value="Genomic_DNA"/>
</dbReference>
<dbReference type="AlphaFoldDB" id="A0AAE3AKS3"/>
<dbReference type="SUPFAM" id="SSF52540">
    <property type="entry name" value="P-loop containing nucleoside triphosphate hydrolases"/>
    <property type="match status" value="1"/>
</dbReference>
<keyword evidence="1" id="KW-0418">Kinase</keyword>
<sequence>MSRVFEALCAHLKTHPEAEVQDAVKFLYQASFGGGHFLSDPDGAYQYLLKEAEIANRDAPYTEALGEQYARINLSALQELSPKTLFAMFKASSEDTPTDKTAFLSLLDELENADLFDKAEKAAFLKSYRAAGCPAVHHSEAYRRAYHPAYRVVKKAYADFLSAFIAIDKLTAEKAPVTVAIDGLCGSGKTTFAALLQSVYDCNLFHADDFYLPMPMRTPERYATPGGNVHWERILSDILEQIPKNESFSYRMFDCGVMDLGDAVQVTPKTLNILEGSYSTHPELIGRYDLKIFLKTSPETQSARILKRNGPARHKMFVEKWIPLENLYFTSYPVEKQCDLVFTT</sequence>
<dbReference type="Gene3D" id="3.40.50.300">
    <property type="entry name" value="P-loop containing nucleotide triphosphate hydrolases"/>
    <property type="match status" value="1"/>
</dbReference>
<gene>
    <name evidence="1" type="ORF">LKD31_09550</name>
</gene>
<organism evidence="1 2">
    <name type="scientific">Hominenteromicrobium mulieris</name>
    <dbReference type="NCBI Taxonomy" id="2885357"/>
    <lineage>
        <taxon>Bacteria</taxon>
        <taxon>Bacillati</taxon>
        <taxon>Bacillota</taxon>
        <taxon>Clostridia</taxon>
        <taxon>Eubacteriales</taxon>
        <taxon>Oscillospiraceae</taxon>
        <taxon>Hominenteromicrobium</taxon>
    </lineage>
</organism>
<keyword evidence="1" id="KW-0808">Transferase</keyword>
<dbReference type="RefSeq" id="WP_308449507.1">
    <property type="nucleotide sequence ID" value="NZ_JAJEQC010000008.1"/>
</dbReference>